<dbReference type="AlphaFoldDB" id="A0A9Q1IQ13"/>
<organism evidence="2 3">
    <name type="scientific">Synaphobranchus kaupii</name>
    <name type="common">Kaup's arrowtooth eel</name>
    <dbReference type="NCBI Taxonomy" id="118154"/>
    <lineage>
        <taxon>Eukaryota</taxon>
        <taxon>Metazoa</taxon>
        <taxon>Chordata</taxon>
        <taxon>Craniata</taxon>
        <taxon>Vertebrata</taxon>
        <taxon>Euteleostomi</taxon>
        <taxon>Actinopterygii</taxon>
        <taxon>Neopterygii</taxon>
        <taxon>Teleostei</taxon>
        <taxon>Anguilliformes</taxon>
        <taxon>Synaphobranchidae</taxon>
        <taxon>Synaphobranchus</taxon>
    </lineage>
</organism>
<sequence>MRRCHRGRGNGAAAMNHPAGELAEIPQRAAGGSQQAVQAARGTEQHRHPLSISRRAGKIAPRESGR</sequence>
<evidence type="ECO:0000313" key="2">
    <source>
        <dbReference type="EMBL" id="KAJ8348870.1"/>
    </source>
</evidence>
<feature type="compositionally biased region" description="Low complexity" evidence="1">
    <location>
        <begin position="27"/>
        <end position="42"/>
    </location>
</feature>
<dbReference type="EMBL" id="JAINUF010000010">
    <property type="protein sequence ID" value="KAJ8348870.1"/>
    <property type="molecule type" value="Genomic_DNA"/>
</dbReference>
<feature type="region of interest" description="Disordered" evidence="1">
    <location>
        <begin position="1"/>
        <end position="66"/>
    </location>
</feature>
<evidence type="ECO:0000256" key="1">
    <source>
        <dbReference type="SAM" id="MobiDB-lite"/>
    </source>
</evidence>
<reference evidence="2" key="1">
    <citation type="journal article" date="2023" name="Science">
        <title>Genome structures resolve the early diversification of teleost fishes.</title>
        <authorList>
            <person name="Parey E."/>
            <person name="Louis A."/>
            <person name="Montfort J."/>
            <person name="Bouchez O."/>
            <person name="Roques C."/>
            <person name="Iampietro C."/>
            <person name="Lluch J."/>
            <person name="Castinel A."/>
            <person name="Donnadieu C."/>
            <person name="Desvignes T."/>
            <person name="Floi Bucao C."/>
            <person name="Jouanno E."/>
            <person name="Wen M."/>
            <person name="Mejri S."/>
            <person name="Dirks R."/>
            <person name="Jansen H."/>
            <person name="Henkel C."/>
            <person name="Chen W.J."/>
            <person name="Zahm M."/>
            <person name="Cabau C."/>
            <person name="Klopp C."/>
            <person name="Thompson A.W."/>
            <person name="Robinson-Rechavi M."/>
            <person name="Braasch I."/>
            <person name="Lecointre G."/>
            <person name="Bobe J."/>
            <person name="Postlethwait J.H."/>
            <person name="Berthelot C."/>
            <person name="Roest Crollius H."/>
            <person name="Guiguen Y."/>
        </authorList>
    </citation>
    <scope>NUCLEOTIDE SEQUENCE</scope>
    <source>
        <strain evidence="2">WJC10195</strain>
    </source>
</reference>
<keyword evidence="3" id="KW-1185">Reference proteome</keyword>
<accession>A0A9Q1IQ13</accession>
<evidence type="ECO:0000313" key="3">
    <source>
        <dbReference type="Proteomes" id="UP001152622"/>
    </source>
</evidence>
<protein>
    <submittedName>
        <fullName evidence="2">Uncharacterized protein</fullName>
    </submittedName>
</protein>
<dbReference type="Proteomes" id="UP001152622">
    <property type="component" value="Chromosome 10"/>
</dbReference>
<comment type="caution">
    <text evidence="2">The sequence shown here is derived from an EMBL/GenBank/DDBJ whole genome shotgun (WGS) entry which is preliminary data.</text>
</comment>
<proteinExistence type="predicted"/>
<gene>
    <name evidence="2" type="ORF">SKAU_G00274590</name>
</gene>
<name>A0A9Q1IQ13_SYNKA</name>